<dbReference type="GO" id="GO:0005829">
    <property type="term" value="C:cytosol"/>
    <property type="evidence" value="ECO:0007669"/>
    <property type="project" value="TreeGrafter"/>
</dbReference>
<dbReference type="PANTHER" id="PTHR11049">
    <property type="entry name" value="ACYL COENZYME A THIOESTER HYDROLASE"/>
    <property type="match status" value="1"/>
</dbReference>
<evidence type="ECO:0000256" key="4">
    <source>
        <dbReference type="SAM" id="MobiDB-lite"/>
    </source>
</evidence>
<comment type="similarity">
    <text evidence="1">Belongs to the acyl coenzyme A hydrolase family.</text>
</comment>
<keyword evidence="2 3" id="KW-0378">Hydrolase</keyword>
<dbReference type="InterPro" id="IPR006683">
    <property type="entry name" value="Thioestr_dom"/>
</dbReference>
<evidence type="ECO:0000313" key="6">
    <source>
        <dbReference type="EMBL" id="MBB6450147.1"/>
    </source>
</evidence>
<dbReference type="PANTHER" id="PTHR11049:SF24">
    <property type="entry name" value="CYTOSOLIC ACYL COENZYME A THIOESTER HYDROLASE"/>
    <property type="match status" value="1"/>
</dbReference>
<dbReference type="GO" id="GO:0052816">
    <property type="term" value="F:long-chain fatty acyl-CoA hydrolase activity"/>
    <property type="evidence" value="ECO:0007669"/>
    <property type="project" value="TreeGrafter"/>
</dbReference>
<keyword evidence="7" id="KW-1185">Reference proteome</keyword>
<feature type="domain" description="HotDog ACOT-type" evidence="5">
    <location>
        <begin position="11"/>
        <end position="123"/>
    </location>
</feature>
<dbReference type="SUPFAM" id="SSF54637">
    <property type="entry name" value="Thioesterase/thiol ester dehydrase-isomerase"/>
    <property type="match status" value="1"/>
</dbReference>
<dbReference type="InterPro" id="IPR029069">
    <property type="entry name" value="HotDog_dom_sf"/>
</dbReference>
<protein>
    <submittedName>
        <fullName evidence="6">Acyl-CoA hydrolase</fullName>
    </submittedName>
</protein>
<evidence type="ECO:0000256" key="1">
    <source>
        <dbReference type="ARBA" id="ARBA00010458"/>
    </source>
</evidence>
<dbReference type="Proteomes" id="UP000568839">
    <property type="component" value="Unassembled WGS sequence"/>
</dbReference>
<proteinExistence type="inferred from homology"/>
<evidence type="ECO:0000313" key="7">
    <source>
        <dbReference type="Proteomes" id="UP000568839"/>
    </source>
</evidence>
<evidence type="ECO:0000256" key="3">
    <source>
        <dbReference type="PROSITE-ProRule" id="PRU01106"/>
    </source>
</evidence>
<feature type="compositionally biased region" description="Polar residues" evidence="4">
    <location>
        <begin position="10"/>
        <end position="21"/>
    </location>
</feature>
<reference evidence="6 7" key="1">
    <citation type="submission" date="2020-08" db="EMBL/GenBank/DDBJ databases">
        <title>Genomic Encyclopedia of Type Strains, Phase IV (KMG-IV): sequencing the most valuable type-strain genomes for metagenomic binning, comparative biology and taxonomic classification.</title>
        <authorList>
            <person name="Goeker M."/>
        </authorList>
    </citation>
    <scope>NUCLEOTIDE SEQUENCE [LARGE SCALE GENOMIC DNA]</scope>
    <source>
        <strain evidence="6 7">DSM 21769</strain>
    </source>
</reference>
<dbReference type="EMBL" id="JACHHJ010000003">
    <property type="protein sequence ID" value="MBB6450147.1"/>
    <property type="molecule type" value="Genomic_DNA"/>
</dbReference>
<dbReference type="Gene3D" id="3.10.129.10">
    <property type="entry name" value="Hotdog Thioesterase"/>
    <property type="match status" value="1"/>
</dbReference>
<dbReference type="GO" id="GO:0006637">
    <property type="term" value="P:acyl-CoA metabolic process"/>
    <property type="evidence" value="ECO:0007669"/>
    <property type="project" value="TreeGrafter"/>
</dbReference>
<dbReference type="Pfam" id="PF03061">
    <property type="entry name" value="4HBT"/>
    <property type="match status" value="1"/>
</dbReference>
<accession>A0A841PMS1</accession>
<feature type="region of interest" description="Disordered" evidence="4">
    <location>
        <begin position="1"/>
        <end position="21"/>
    </location>
</feature>
<gene>
    <name evidence="6" type="ORF">HNR44_002130</name>
</gene>
<sequence>MSDQKEQRPMGNSHTLQTHLVSPSDTNHLKTIFGGNILAYIDEAAAITAMRHSGEIVVTASVDSVDFYASVKSGQIVNVESWVASTGRTSMLIYVHVSVENPATGEAKTTTTSFVTMVAIDEEGAPTEVPGVYAETKGEEEILEIGRGRKDMKG</sequence>
<name>A0A841PMS1_9BACL</name>
<dbReference type="InterPro" id="IPR040170">
    <property type="entry name" value="Cytosol_ACT"/>
</dbReference>
<dbReference type="PROSITE" id="PS51770">
    <property type="entry name" value="HOTDOG_ACOT"/>
    <property type="match status" value="1"/>
</dbReference>
<dbReference type="RefSeq" id="WP_246407331.1">
    <property type="nucleotide sequence ID" value="NZ_JACHHJ010000003.1"/>
</dbReference>
<dbReference type="InterPro" id="IPR033120">
    <property type="entry name" value="HOTDOG_ACOT"/>
</dbReference>
<organism evidence="6 7">
    <name type="scientific">Geomicrobium halophilum</name>
    <dbReference type="NCBI Taxonomy" id="549000"/>
    <lineage>
        <taxon>Bacteria</taxon>
        <taxon>Bacillati</taxon>
        <taxon>Bacillota</taxon>
        <taxon>Bacilli</taxon>
        <taxon>Bacillales</taxon>
        <taxon>Geomicrobium</taxon>
    </lineage>
</organism>
<dbReference type="GO" id="GO:0009062">
    <property type="term" value="P:fatty acid catabolic process"/>
    <property type="evidence" value="ECO:0007669"/>
    <property type="project" value="TreeGrafter"/>
</dbReference>
<comment type="caution">
    <text evidence="6">The sequence shown here is derived from an EMBL/GenBank/DDBJ whole genome shotgun (WGS) entry which is preliminary data.</text>
</comment>
<evidence type="ECO:0000259" key="5">
    <source>
        <dbReference type="PROSITE" id="PS51770"/>
    </source>
</evidence>
<dbReference type="CDD" id="cd03442">
    <property type="entry name" value="BFIT_BACH"/>
    <property type="match status" value="1"/>
</dbReference>
<evidence type="ECO:0000256" key="2">
    <source>
        <dbReference type="ARBA" id="ARBA00022801"/>
    </source>
</evidence>
<dbReference type="AlphaFoldDB" id="A0A841PMS1"/>